<comment type="caution">
    <text evidence="6">The sequence shown here is derived from an EMBL/GenBank/DDBJ whole genome shotgun (WGS) entry which is preliminary data.</text>
</comment>
<dbReference type="CDD" id="cd21112">
    <property type="entry name" value="alphaLP-like"/>
    <property type="match status" value="1"/>
</dbReference>
<protein>
    <submittedName>
        <fullName evidence="6">Streptogrisin B</fullName>
        <ecNumber evidence="6">3.4.21.81</ecNumber>
    </submittedName>
</protein>
<proteinExistence type="inferred from homology"/>
<evidence type="ECO:0000313" key="6">
    <source>
        <dbReference type="EMBL" id="MBB5933589.1"/>
    </source>
</evidence>
<keyword evidence="4" id="KW-0720">Serine protease</keyword>
<gene>
    <name evidence="6" type="ORF">FHS42_000607</name>
</gene>
<evidence type="ECO:0000256" key="3">
    <source>
        <dbReference type="ARBA" id="ARBA00022801"/>
    </source>
</evidence>
<accession>A0A7W9Q4P8</accession>
<evidence type="ECO:0000256" key="1">
    <source>
        <dbReference type="ARBA" id="ARBA00007664"/>
    </source>
</evidence>
<dbReference type="InterPro" id="IPR001316">
    <property type="entry name" value="Pept_S1A_streptogrisin"/>
</dbReference>
<organism evidence="6 7">
    <name type="scientific">Streptomyces zagrosensis</name>
    <dbReference type="NCBI Taxonomy" id="1042984"/>
    <lineage>
        <taxon>Bacteria</taxon>
        <taxon>Bacillati</taxon>
        <taxon>Actinomycetota</taxon>
        <taxon>Actinomycetes</taxon>
        <taxon>Kitasatosporales</taxon>
        <taxon>Streptomycetaceae</taxon>
        <taxon>Streptomyces</taxon>
    </lineage>
</organism>
<keyword evidence="5" id="KW-1015">Disulfide bond</keyword>
<dbReference type="GO" id="GO:0006508">
    <property type="term" value="P:proteolysis"/>
    <property type="evidence" value="ECO:0007669"/>
    <property type="project" value="UniProtKB-KW"/>
</dbReference>
<dbReference type="SUPFAM" id="SSF50494">
    <property type="entry name" value="Trypsin-like serine proteases"/>
    <property type="match status" value="1"/>
</dbReference>
<keyword evidence="3 6" id="KW-0378">Hydrolase</keyword>
<keyword evidence="7" id="KW-1185">Reference proteome</keyword>
<dbReference type="InterPro" id="IPR009003">
    <property type="entry name" value="Peptidase_S1_PA"/>
</dbReference>
<dbReference type="PRINTS" id="PR00861">
    <property type="entry name" value="ALYTICPTASE"/>
</dbReference>
<dbReference type="RefSeq" id="WP_312866679.1">
    <property type="nucleotide sequence ID" value="NZ_JACHJL010000001.1"/>
</dbReference>
<name>A0A7W9Q4P8_9ACTN</name>
<sequence>MRRTILSAVGATSVANLHQFSAAEDRPCSPDLACSPDLGGTMRRCRFTARTLRQMWAGVLPTVFAILIAGAQPSAASAGQQTVVMGGDVVYSVGGPCTVGFNAEKGGDAYGIMPGHCSQAGTTWYADQARKIPIGTTAGASFPSADYGVIRYTNTAVSYPGEVRLGTGGTIDITGAASPRVGQPLCHLGWVTGYHCGTVRAVNVSVAFPGGTVFGLFTSSACAEPRDAGGPAFSGGTALGFIVAAQGCASGGTTYYQPIVPVLAAYGLTLR</sequence>
<dbReference type="EMBL" id="JACHJL010000001">
    <property type="protein sequence ID" value="MBB5933589.1"/>
    <property type="molecule type" value="Genomic_DNA"/>
</dbReference>
<dbReference type="EC" id="3.4.21.81" evidence="6"/>
<reference evidence="6 7" key="1">
    <citation type="submission" date="2020-08" db="EMBL/GenBank/DDBJ databases">
        <title>Genomic Encyclopedia of Type Strains, Phase III (KMG-III): the genomes of soil and plant-associated and newly described type strains.</title>
        <authorList>
            <person name="Whitman W."/>
        </authorList>
    </citation>
    <scope>NUCLEOTIDE SEQUENCE [LARGE SCALE GENOMIC DNA]</scope>
    <source>
        <strain evidence="6 7">CECT 8305</strain>
    </source>
</reference>
<evidence type="ECO:0000256" key="5">
    <source>
        <dbReference type="ARBA" id="ARBA00023157"/>
    </source>
</evidence>
<dbReference type="AlphaFoldDB" id="A0A7W9Q4P8"/>
<dbReference type="Proteomes" id="UP000588098">
    <property type="component" value="Unassembled WGS sequence"/>
</dbReference>
<evidence type="ECO:0000256" key="2">
    <source>
        <dbReference type="ARBA" id="ARBA00022670"/>
    </source>
</evidence>
<dbReference type="Gene3D" id="2.40.10.10">
    <property type="entry name" value="Trypsin-like serine proteases"/>
    <property type="match status" value="2"/>
</dbReference>
<evidence type="ECO:0000313" key="7">
    <source>
        <dbReference type="Proteomes" id="UP000588098"/>
    </source>
</evidence>
<dbReference type="InterPro" id="IPR043504">
    <property type="entry name" value="Peptidase_S1_PA_chymotrypsin"/>
</dbReference>
<keyword evidence="2" id="KW-0645">Protease</keyword>
<dbReference type="GO" id="GO:0004252">
    <property type="term" value="F:serine-type endopeptidase activity"/>
    <property type="evidence" value="ECO:0007669"/>
    <property type="project" value="InterPro"/>
</dbReference>
<evidence type="ECO:0000256" key="4">
    <source>
        <dbReference type="ARBA" id="ARBA00022825"/>
    </source>
</evidence>
<comment type="similarity">
    <text evidence="1">Belongs to the peptidase S1 family.</text>
</comment>